<keyword evidence="12 18" id="KW-1133">Transmembrane helix</keyword>
<dbReference type="PANTHER" id="PTHR44216">
    <property type="entry name" value="PROTEIN O-MANNOSYL-TRANSFERASE TMTC2"/>
    <property type="match status" value="1"/>
</dbReference>
<feature type="repeat" description="TPR" evidence="16">
    <location>
        <begin position="657"/>
        <end position="690"/>
    </location>
</feature>
<dbReference type="Pfam" id="PF13181">
    <property type="entry name" value="TPR_8"/>
    <property type="match status" value="1"/>
</dbReference>
<dbReference type="GO" id="GO:0004169">
    <property type="term" value="F:dolichyl-phosphate-mannose-protein mannosyltransferase activity"/>
    <property type="evidence" value="ECO:0007669"/>
    <property type="project" value="UniProtKB-EC"/>
</dbReference>
<dbReference type="Pfam" id="PF14559">
    <property type="entry name" value="TPR_19"/>
    <property type="match status" value="1"/>
</dbReference>
<accession>A0A1W0WR07</accession>
<evidence type="ECO:0000256" key="9">
    <source>
        <dbReference type="ARBA" id="ARBA00022737"/>
    </source>
</evidence>
<dbReference type="InterPro" id="IPR011990">
    <property type="entry name" value="TPR-like_helical_dom_sf"/>
</dbReference>
<feature type="repeat" description="TPR" evidence="16">
    <location>
        <begin position="620"/>
        <end position="653"/>
    </location>
</feature>
<dbReference type="SUPFAM" id="SSF48452">
    <property type="entry name" value="TPR-like"/>
    <property type="match status" value="2"/>
</dbReference>
<evidence type="ECO:0000256" key="16">
    <source>
        <dbReference type="PROSITE-ProRule" id="PRU00339"/>
    </source>
</evidence>
<evidence type="ECO:0000256" key="10">
    <source>
        <dbReference type="ARBA" id="ARBA00022803"/>
    </source>
</evidence>
<dbReference type="InterPro" id="IPR011717">
    <property type="entry name" value="TPR-4"/>
</dbReference>
<dbReference type="InterPro" id="IPR013618">
    <property type="entry name" value="TMTC_DUF1736"/>
</dbReference>
<dbReference type="PROSITE" id="PS50005">
    <property type="entry name" value="TPR"/>
    <property type="match status" value="5"/>
</dbReference>
<evidence type="ECO:0000256" key="14">
    <source>
        <dbReference type="ARBA" id="ARBA00045085"/>
    </source>
</evidence>
<keyword evidence="13 18" id="KW-0472">Membrane</keyword>
<feature type="transmembrane region" description="Helical" evidence="18">
    <location>
        <begin position="207"/>
        <end position="226"/>
    </location>
</feature>
<feature type="transmembrane region" description="Helical" evidence="18">
    <location>
        <begin position="119"/>
        <end position="138"/>
    </location>
</feature>
<comment type="caution">
    <text evidence="20">The sequence shown here is derived from an EMBL/GenBank/DDBJ whole genome shotgun (WGS) entry which is preliminary data.</text>
</comment>
<keyword evidence="21" id="KW-1185">Reference proteome</keyword>
<feature type="domain" description="DUF1736" evidence="19">
    <location>
        <begin position="294"/>
        <end position="366"/>
    </location>
</feature>
<organism evidence="20 21">
    <name type="scientific">Hypsibius exemplaris</name>
    <name type="common">Freshwater tardigrade</name>
    <dbReference type="NCBI Taxonomy" id="2072580"/>
    <lineage>
        <taxon>Eukaryota</taxon>
        <taxon>Metazoa</taxon>
        <taxon>Ecdysozoa</taxon>
        <taxon>Tardigrada</taxon>
        <taxon>Eutardigrada</taxon>
        <taxon>Parachela</taxon>
        <taxon>Hypsibioidea</taxon>
        <taxon>Hypsibiidae</taxon>
        <taxon>Hypsibius</taxon>
    </lineage>
</organism>
<evidence type="ECO:0000313" key="20">
    <source>
        <dbReference type="EMBL" id="OQV17636.1"/>
    </source>
</evidence>
<evidence type="ECO:0000256" key="6">
    <source>
        <dbReference type="ARBA" id="ARBA00012839"/>
    </source>
</evidence>
<dbReference type="InterPro" id="IPR052384">
    <property type="entry name" value="TMTC_O-mannosyltransferase"/>
</dbReference>
<dbReference type="UniPathway" id="UPA00378"/>
<keyword evidence="10 16" id="KW-0802">TPR repeat</keyword>
<evidence type="ECO:0000256" key="12">
    <source>
        <dbReference type="ARBA" id="ARBA00022989"/>
    </source>
</evidence>
<comment type="pathway">
    <text evidence="4">Protein modification; protein glycosylation.</text>
</comment>
<keyword evidence="9" id="KW-0677">Repeat</keyword>
<evidence type="ECO:0000256" key="8">
    <source>
        <dbReference type="ARBA" id="ARBA00022692"/>
    </source>
</evidence>
<dbReference type="InterPro" id="IPR019734">
    <property type="entry name" value="TPR_rpt"/>
</dbReference>
<evidence type="ECO:0000256" key="7">
    <source>
        <dbReference type="ARBA" id="ARBA00022679"/>
    </source>
</evidence>
<dbReference type="PANTHER" id="PTHR44216:SF3">
    <property type="entry name" value="PROTEIN O-MANNOSYL-TRANSFERASE TMTC2"/>
    <property type="match status" value="1"/>
</dbReference>
<keyword evidence="7" id="KW-0808">Transferase</keyword>
<keyword evidence="8 18" id="KW-0812">Transmembrane</keyword>
<comment type="similarity">
    <text evidence="5">Belongs to the TMTC family.</text>
</comment>
<feature type="transmembrane region" description="Helical" evidence="18">
    <location>
        <begin position="313"/>
        <end position="331"/>
    </location>
</feature>
<name>A0A1W0WR07_HYPEX</name>
<evidence type="ECO:0000256" key="11">
    <source>
        <dbReference type="ARBA" id="ARBA00022824"/>
    </source>
</evidence>
<dbReference type="EMBL" id="MTYJ01000058">
    <property type="protein sequence ID" value="OQV17636.1"/>
    <property type="molecule type" value="Genomic_DNA"/>
</dbReference>
<evidence type="ECO:0000256" key="13">
    <source>
        <dbReference type="ARBA" id="ARBA00023136"/>
    </source>
</evidence>
<dbReference type="SMART" id="SM00028">
    <property type="entry name" value="TPR"/>
    <property type="match status" value="8"/>
</dbReference>
<dbReference type="Pfam" id="PF13432">
    <property type="entry name" value="TPR_16"/>
    <property type="match status" value="1"/>
</dbReference>
<feature type="transmembrane region" description="Helical" evidence="18">
    <location>
        <begin position="144"/>
        <end position="162"/>
    </location>
</feature>
<evidence type="ECO:0000313" key="21">
    <source>
        <dbReference type="Proteomes" id="UP000192578"/>
    </source>
</evidence>
<evidence type="ECO:0000256" key="18">
    <source>
        <dbReference type="SAM" id="Phobius"/>
    </source>
</evidence>
<evidence type="ECO:0000256" key="1">
    <source>
        <dbReference type="ARBA" id="ARBA00003582"/>
    </source>
</evidence>
<dbReference type="GO" id="GO:0042802">
    <property type="term" value="F:identical protein binding"/>
    <property type="evidence" value="ECO:0007669"/>
    <property type="project" value="InterPro"/>
</dbReference>
<feature type="transmembrane region" description="Helical" evidence="18">
    <location>
        <begin position="274"/>
        <end position="293"/>
    </location>
</feature>
<evidence type="ECO:0000256" key="17">
    <source>
        <dbReference type="SAM" id="MobiDB-lite"/>
    </source>
</evidence>
<gene>
    <name evidence="20" type="ORF">BV898_08260</name>
</gene>
<comment type="function">
    <text evidence="1">Transfers mannosyl residues to the hydroxyl group of serine or threonine residues.</text>
</comment>
<dbReference type="EC" id="2.4.1.109" evidence="6"/>
<proteinExistence type="inferred from homology"/>
<evidence type="ECO:0000259" key="19">
    <source>
        <dbReference type="Pfam" id="PF08409"/>
    </source>
</evidence>
<dbReference type="Pfam" id="PF08409">
    <property type="entry name" value="TMTC_DUF1736"/>
    <property type="match status" value="1"/>
</dbReference>
<dbReference type="Pfam" id="PF13414">
    <property type="entry name" value="TPR_11"/>
    <property type="match status" value="1"/>
</dbReference>
<evidence type="ECO:0000256" key="2">
    <source>
        <dbReference type="ARBA" id="ARBA00004141"/>
    </source>
</evidence>
<feature type="repeat" description="TPR" evidence="16">
    <location>
        <begin position="725"/>
        <end position="758"/>
    </location>
</feature>
<feature type="transmembrane region" description="Helical" evidence="18">
    <location>
        <begin position="183"/>
        <end position="201"/>
    </location>
</feature>
<dbReference type="OrthoDB" id="19588at2759"/>
<dbReference type="Gene3D" id="1.25.40.10">
    <property type="entry name" value="Tetratricopeptide repeat domain"/>
    <property type="match status" value="3"/>
</dbReference>
<evidence type="ECO:0000256" key="3">
    <source>
        <dbReference type="ARBA" id="ARBA00004240"/>
    </source>
</evidence>
<comment type="catalytic activity">
    <reaction evidence="14">
        <text>a di-trans,poly-cis-dolichyl beta-D-mannosyl phosphate + L-threonyl-[protein] = 3-O-(alpha-D-mannosyl)-L-threonyl-[protein] + a di-trans,poly-cis-dolichyl phosphate + H(+)</text>
        <dbReference type="Rhea" id="RHEA:53396"/>
        <dbReference type="Rhea" id="RHEA-COMP:11060"/>
        <dbReference type="Rhea" id="RHEA-COMP:13547"/>
        <dbReference type="Rhea" id="RHEA-COMP:19498"/>
        <dbReference type="Rhea" id="RHEA-COMP:19501"/>
        <dbReference type="ChEBI" id="CHEBI:15378"/>
        <dbReference type="ChEBI" id="CHEBI:30013"/>
        <dbReference type="ChEBI" id="CHEBI:57683"/>
        <dbReference type="ChEBI" id="CHEBI:58211"/>
        <dbReference type="ChEBI" id="CHEBI:137323"/>
        <dbReference type="EC" id="2.4.1.109"/>
    </reaction>
</comment>
<comment type="subcellular location">
    <subcellularLocation>
        <location evidence="3">Endoplasmic reticulum</location>
    </subcellularLocation>
    <subcellularLocation>
        <location evidence="2">Membrane</location>
        <topology evidence="2">Multi-pass membrane protein</topology>
    </subcellularLocation>
</comment>
<feature type="transmembrane region" description="Helical" evidence="18">
    <location>
        <begin position="408"/>
        <end position="431"/>
    </location>
</feature>
<comment type="catalytic activity">
    <reaction evidence="15">
        <text>a di-trans,poly-cis-dolichyl beta-D-mannosyl phosphate + L-seryl-[protein] = 3-O-(alpha-D-mannosyl)-L-seryl-[protein] + a di-trans,poly-cis-dolichyl phosphate + H(+)</text>
        <dbReference type="Rhea" id="RHEA:17377"/>
        <dbReference type="Rhea" id="RHEA-COMP:9863"/>
        <dbReference type="Rhea" id="RHEA-COMP:13546"/>
        <dbReference type="Rhea" id="RHEA-COMP:19498"/>
        <dbReference type="Rhea" id="RHEA-COMP:19501"/>
        <dbReference type="ChEBI" id="CHEBI:15378"/>
        <dbReference type="ChEBI" id="CHEBI:29999"/>
        <dbReference type="ChEBI" id="CHEBI:57683"/>
        <dbReference type="ChEBI" id="CHEBI:58211"/>
        <dbReference type="ChEBI" id="CHEBI:137321"/>
        <dbReference type="EC" id="2.4.1.109"/>
    </reaction>
</comment>
<evidence type="ECO:0000256" key="4">
    <source>
        <dbReference type="ARBA" id="ARBA00004922"/>
    </source>
</evidence>
<dbReference type="Proteomes" id="UP000192578">
    <property type="component" value="Unassembled WGS sequence"/>
</dbReference>
<dbReference type="AlphaFoldDB" id="A0A1W0WR07"/>
<sequence length="858" mass="95485">MKDLLGILSVPVLAGLVYWNTLQAQFAYDDNRAILENGDLRAEQTPFLQLWLNDFWGTPLRHPGSHKSFRPACVATFRWNYSLHGLSPRGYHAVNVAIHAVNCLLFLLTITKITGNRKLAILAGLAFAAHPIHTEAVAGVVGRADLGACLFFLVSLLCYIHYCEQRDQVLVNAASLADDQQDGILLFAGCGWMARQALWLGDKWQGLIIPALLGATCGAALLSCLFKETGITVLGVCVFYDLVLVQGHHHHHRSLPELIRSLTKKVASKRLEGIVLLSCWLGVVVALRCLWMGSSPPQFAGSDNPAAEAGSWLTRALTFGYLPVLNVMMLIDPRVLSYDWSMDAVPLVTRITDRRNITSALFYSSLYWLVRCCLRMGISRVDENAMTQEKSPPWKGEPLLERSTSNRLLLAMALIAIPFLPASNIFFYVGFVMAERILYIPSMGFCWLVAEGLIKAFNYSRNPLSRGVIAAGFAGLLVAHSSRTWLRNGDWLTEEALYLSGAVINPAKSWSNLGNIWSQRGRLKESEVAYIKALKHRPNMADAHYNLGLLLQDQRRFNESIASYGQAIHFRHNMAVAHLNLALALQSTGRPRDAEATYRKCAHLDVSTLKDPKLHESAKITCLYNLGRLLADEREFEKAITVYMDAVNKMPSFYAPQGLYNMLGEAYFQLNRPDLAEHWYKLALQTKPDHAPAHLTYARFLYKQNRTMAAEKIFAAVFNSTPVDPAAYHFYGQYLMDSGRLDDAVRVAVKAAELYPNHFQSLTDAAGALRQSGNHAKSEFLYRRAAAVDPFQVSGHINLGAILHLNGQHKAAEESYLRALQLDSKNSIAVDNLQKLRSLMRRSPSSSGGGMGKTRAPL</sequence>
<evidence type="ECO:0000256" key="15">
    <source>
        <dbReference type="ARBA" id="ARBA00045102"/>
    </source>
</evidence>
<feature type="region of interest" description="Disordered" evidence="17">
    <location>
        <begin position="839"/>
        <end position="858"/>
    </location>
</feature>
<keyword evidence="11" id="KW-0256">Endoplasmic reticulum</keyword>
<reference evidence="21" key="1">
    <citation type="submission" date="2017-01" db="EMBL/GenBank/DDBJ databases">
        <title>Comparative genomics of anhydrobiosis in the tardigrade Hypsibius dujardini.</title>
        <authorList>
            <person name="Yoshida Y."/>
            <person name="Koutsovoulos G."/>
            <person name="Laetsch D."/>
            <person name="Stevens L."/>
            <person name="Kumar S."/>
            <person name="Horikawa D."/>
            <person name="Ishino K."/>
            <person name="Komine S."/>
            <person name="Tomita M."/>
            <person name="Blaxter M."/>
            <person name="Arakawa K."/>
        </authorList>
    </citation>
    <scope>NUCLEOTIDE SEQUENCE [LARGE SCALE GENOMIC DNA]</scope>
    <source>
        <strain evidence="21">Z151</strain>
    </source>
</reference>
<feature type="repeat" description="TPR" evidence="16">
    <location>
        <begin position="793"/>
        <end position="826"/>
    </location>
</feature>
<dbReference type="Pfam" id="PF07721">
    <property type="entry name" value="TPR_4"/>
    <property type="match status" value="1"/>
</dbReference>
<protein>
    <recommendedName>
        <fullName evidence="6">dolichyl-phosphate-mannose--protein mannosyltransferase</fullName>
        <ecNumber evidence="6">2.4.1.109</ecNumber>
    </recommendedName>
</protein>
<evidence type="ECO:0000256" key="5">
    <source>
        <dbReference type="ARBA" id="ARBA00007882"/>
    </source>
</evidence>
<dbReference type="GO" id="GO:0005789">
    <property type="term" value="C:endoplasmic reticulum membrane"/>
    <property type="evidence" value="ECO:0007669"/>
    <property type="project" value="TreeGrafter"/>
</dbReference>
<feature type="repeat" description="TPR" evidence="16">
    <location>
        <begin position="507"/>
        <end position="540"/>
    </location>
</feature>